<dbReference type="Pfam" id="PF14392">
    <property type="entry name" value="zf-CCHC_4"/>
    <property type="match status" value="1"/>
</dbReference>
<dbReference type="AlphaFoldDB" id="A0A803MXP4"/>
<dbReference type="InterPro" id="IPR040256">
    <property type="entry name" value="At4g02000-like"/>
</dbReference>
<feature type="region of interest" description="Disordered" evidence="1">
    <location>
        <begin position="299"/>
        <end position="321"/>
    </location>
</feature>
<feature type="domain" description="Zinc knuckle CX2CX4HX4C" evidence="2">
    <location>
        <begin position="71"/>
        <end position="113"/>
    </location>
</feature>
<dbReference type="InterPro" id="IPR036691">
    <property type="entry name" value="Endo/exonu/phosph_ase_sf"/>
</dbReference>
<dbReference type="EnsemblPlants" id="AUR62036974-RA">
    <property type="protein sequence ID" value="AUR62036974-RA:cds"/>
    <property type="gene ID" value="AUR62036974"/>
</dbReference>
<reference evidence="3" key="2">
    <citation type="submission" date="2021-03" db="UniProtKB">
        <authorList>
            <consortium name="EnsemblPlants"/>
        </authorList>
    </citation>
    <scope>IDENTIFICATION</scope>
</reference>
<accession>A0A803MXP4</accession>
<evidence type="ECO:0000313" key="4">
    <source>
        <dbReference type="Proteomes" id="UP000596660"/>
    </source>
</evidence>
<dbReference type="Proteomes" id="UP000596660">
    <property type="component" value="Unplaced"/>
</dbReference>
<evidence type="ECO:0000259" key="2">
    <source>
        <dbReference type="Pfam" id="PF14392"/>
    </source>
</evidence>
<dbReference type="PANTHER" id="PTHR31286:SF178">
    <property type="entry name" value="DUF4283 DOMAIN-CONTAINING PROTEIN"/>
    <property type="match status" value="1"/>
</dbReference>
<reference evidence="3" key="1">
    <citation type="journal article" date="2017" name="Nature">
        <title>The genome of Chenopodium quinoa.</title>
        <authorList>
            <person name="Jarvis D.E."/>
            <person name="Ho Y.S."/>
            <person name="Lightfoot D.J."/>
            <person name="Schmoeckel S.M."/>
            <person name="Li B."/>
            <person name="Borm T.J.A."/>
            <person name="Ohyanagi H."/>
            <person name="Mineta K."/>
            <person name="Michell C.T."/>
            <person name="Saber N."/>
            <person name="Kharbatia N.M."/>
            <person name="Rupper R.R."/>
            <person name="Sharp A.R."/>
            <person name="Dally N."/>
            <person name="Boughton B.A."/>
            <person name="Woo Y.H."/>
            <person name="Gao G."/>
            <person name="Schijlen E.G.W.M."/>
            <person name="Guo X."/>
            <person name="Momin A.A."/>
            <person name="Negrao S."/>
            <person name="Al-Babili S."/>
            <person name="Gehring C."/>
            <person name="Roessner U."/>
            <person name="Jung C."/>
            <person name="Murphy K."/>
            <person name="Arold S.T."/>
            <person name="Gojobori T."/>
            <person name="van der Linden C.G."/>
            <person name="van Loo E.N."/>
            <person name="Jellen E.N."/>
            <person name="Maughan P.J."/>
            <person name="Tester M."/>
        </authorList>
    </citation>
    <scope>NUCLEOTIDE SEQUENCE [LARGE SCALE GENOMIC DNA]</scope>
    <source>
        <strain evidence="3">cv. PI 614886</strain>
    </source>
</reference>
<protein>
    <recommendedName>
        <fullName evidence="2">Zinc knuckle CX2CX4HX4C domain-containing protein</fullName>
    </recommendedName>
</protein>
<dbReference type="Gramene" id="AUR62036974-RA">
    <property type="protein sequence ID" value="AUR62036974-RA:cds"/>
    <property type="gene ID" value="AUR62036974"/>
</dbReference>
<dbReference type="PANTHER" id="PTHR31286">
    <property type="entry name" value="GLYCINE-RICH CELL WALL STRUCTURAL PROTEIN 1.8-LIKE"/>
    <property type="match status" value="1"/>
</dbReference>
<keyword evidence="4" id="KW-1185">Reference proteome</keyword>
<organism evidence="3 4">
    <name type="scientific">Chenopodium quinoa</name>
    <name type="common">Quinoa</name>
    <dbReference type="NCBI Taxonomy" id="63459"/>
    <lineage>
        <taxon>Eukaryota</taxon>
        <taxon>Viridiplantae</taxon>
        <taxon>Streptophyta</taxon>
        <taxon>Embryophyta</taxon>
        <taxon>Tracheophyta</taxon>
        <taxon>Spermatophyta</taxon>
        <taxon>Magnoliopsida</taxon>
        <taxon>eudicotyledons</taxon>
        <taxon>Gunneridae</taxon>
        <taxon>Pentapetalae</taxon>
        <taxon>Caryophyllales</taxon>
        <taxon>Chenopodiaceae</taxon>
        <taxon>Chenopodioideae</taxon>
        <taxon>Atripliceae</taxon>
        <taxon>Chenopodium</taxon>
    </lineage>
</organism>
<feature type="region of interest" description="Disordered" evidence="1">
    <location>
        <begin position="206"/>
        <end position="225"/>
    </location>
</feature>
<dbReference type="Gene3D" id="3.60.10.10">
    <property type="entry name" value="Endonuclease/exonuclease/phosphatase"/>
    <property type="match status" value="1"/>
</dbReference>
<evidence type="ECO:0000313" key="3">
    <source>
        <dbReference type="EnsemblPlants" id="AUR62036974-RA:cds"/>
    </source>
</evidence>
<feature type="region of interest" description="Disordered" evidence="1">
    <location>
        <begin position="243"/>
        <end position="263"/>
    </location>
</feature>
<evidence type="ECO:0000256" key="1">
    <source>
        <dbReference type="SAM" id="MobiDB-lite"/>
    </source>
</evidence>
<proteinExistence type="predicted"/>
<dbReference type="SUPFAM" id="SSF56219">
    <property type="entry name" value="DNase I-like"/>
    <property type="match status" value="1"/>
</dbReference>
<name>A0A803MXP4_CHEQI</name>
<dbReference type="InterPro" id="IPR025836">
    <property type="entry name" value="Zn_knuckle_CX2CX4HX4C"/>
</dbReference>
<sequence>MSDWSCVKSMNFDGAYLWVRVEGLPVHYSTVSIASRVLSRIGRVLYFDSESLRPLVREAFRAKVWLSLNRPLIPGFYFEFEQGSFEWVDLRYEGVFVLCKTCGRIGHKENYCKLCSRRRSREFQAAMYVACDGSKEIRVDPTYLSLYTNKIMGLKRVEKNRTLKLNLIEIKNSRESREFLSVASSPSVFEENDKLENDKLESLGLDKIKSFSPPSPNSPAWGPEPDSPILSFAQALLDLGLSSSDSGGDYDKPGEPNPDQACFSGSFSPKIIEISSESEGIVGTFVLNEVPSLDEEEVASHFKENGKKRRNSNASRNGKGVKLGLSDGDSFDSSDDLLEGVNKAKKVFKGKTVTEGKGWKFQFPRGSQTKCSTSSLVPVFARIGYKEHFGVDASVEASGGFFLCWSCKLVVISSSPSTICCKEQDDLNNVIYMSFVYGSPYLDWRMDVWKTLDDFLNTYEGLHLLVGDFNQVEWSSQKRGGNNLIRGALDFTKWRLNHGLTEIPHKGVDFTWTNNRLREDNVMERLDRAYCNLAYKDQFPEALL</sequence>